<comment type="caution">
    <text evidence="5">The sequence shown here is derived from an EMBL/GenBank/DDBJ whole genome shotgun (WGS) entry which is preliminary data.</text>
</comment>
<evidence type="ECO:0000259" key="4">
    <source>
        <dbReference type="Pfam" id="PF00933"/>
    </source>
</evidence>
<organism evidence="5 6">
    <name type="scientific">Thermomonospora umbrina</name>
    <dbReference type="NCBI Taxonomy" id="111806"/>
    <lineage>
        <taxon>Bacteria</taxon>
        <taxon>Bacillati</taxon>
        <taxon>Actinomycetota</taxon>
        <taxon>Actinomycetes</taxon>
        <taxon>Streptosporangiales</taxon>
        <taxon>Thermomonosporaceae</taxon>
        <taxon>Thermomonospora</taxon>
    </lineage>
</organism>
<dbReference type="Proteomes" id="UP000256661">
    <property type="component" value="Unassembled WGS sequence"/>
</dbReference>
<dbReference type="GO" id="GO:0005975">
    <property type="term" value="P:carbohydrate metabolic process"/>
    <property type="evidence" value="ECO:0007669"/>
    <property type="project" value="InterPro"/>
</dbReference>
<dbReference type="EMBL" id="QTTT01000001">
    <property type="protein sequence ID" value="REE99242.1"/>
    <property type="molecule type" value="Genomic_DNA"/>
</dbReference>
<dbReference type="PANTHER" id="PTHR30480:SF16">
    <property type="entry name" value="GLYCOSIDE HYDROLASE FAMILY 3 DOMAIN PROTEIN"/>
    <property type="match status" value="1"/>
</dbReference>
<evidence type="ECO:0000313" key="6">
    <source>
        <dbReference type="Proteomes" id="UP000256661"/>
    </source>
</evidence>
<protein>
    <submittedName>
        <fullName evidence="5">Beta-N-acetylhexosaminidase</fullName>
    </submittedName>
</protein>
<accession>A0A3D9STI1</accession>
<dbReference type="GO" id="GO:0004553">
    <property type="term" value="F:hydrolase activity, hydrolyzing O-glycosyl compounds"/>
    <property type="evidence" value="ECO:0007669"/>
    <property type="project" value="InterPro"/>
</dbReference>
<dbReference type="InterPro" id="IPR017853">
    <property type="entry name" value="GH"/>
</dbReference>
<dbReference type="InterPro" id="IPR036962">
    <property type="entry name" value="Glyco_hydro_3_N_sf"/>
</dbReference>
<evidence type="ECO:0000313" key="5">
    <source>
        <dbReference type="EMBL" id="REE99242.1"/>
    </source>
</evidence>
<reference evidence="5 6" key="1">
    <citation type="submission" date="2018-08" db="EMBL/GenBank/DDBJ databases">
        <title>Sequencing the genomes of 1000 actinobacteria strains.</title>
        <authorList>
            <person name="Klenk H.-P."/>
        </authorList>
    </citation>
    <scope>NUCLEOTIDE SEQUENCE [LARGE SCALE GENOMIC DNA]</scope>
    <source>
        <strain evidence="5 6">DSM 43927</strain>
    </source>
</reference>
<dbReference type="Gene3D" id="3.20.20.300">
    <property type="entry name" value="Glycoside hydrolase, family 3, N-terminal domain"/>
    <property type="match status" value="1"/>
</dbReference>
<dbReference type="InterPro" id="IPR001764">
    <property type="entry name" value="Glyco_hydro_3_N"/>
</dbReference>
<proteinExistence type="inferred from homology"/>
<keyword evidence="3" id="KW-0326">Glycosidase</keyword>
<evidence type="ECO:0000256" key="3">
    <source>
        <dbReference type="ARBA" id="ARBA00023295"/>
    </source>
</evidence>
<evidence type="ECO:0000256" key="2">
    <source>
        <dbReference type="ARBA" id="ARBA00022801"/>
    </source>
</evidence>
<dbReference type="AlphaFoldDB" id="A0A3D9STI1"/>
<keyword evidence="2" id="KW-0378">Hydrolase</keyword>
<dbReference type="OrthoDB" id="9805821at2"/>
<name>A0A3D9STI1_9ACTN</name>
<dbReference type="Pfam" id="PF00933">
    <property type="entry name" value="Glyco_hydro_3"/>
    <property type="match status" value="1"/>
</dbReference>
<dbReference type="SUPFAM" id="SSF51445">
    <property type="entry name" value="(Trans)glycosidases"/>
    <property type="match status" value="1"/>
</dbReference>
<dbReference type="GO" id="GO:0009254">
    <property type="term" value="P:peptidoglycan turnover"/>
    <property type="evidence" value="ECO:0007669"/>
    <property type="project" value="TreeGrafter"/>
</dbReference>
<sequence>MTDRTLARLARAALLPSFAGPTAPRWLLAELEQGLGGVTLFALNDNVPETAALARLTAALREAGGVPIVTIDEEGGDVTRLGGHRTASPYPGNAALGAVDDVELTRRVYRSLGAELAEVGVNLNFAPSADVNSADDNPIIGTRAFGSDPALVARHTAAAVAGTQEAGVAACAKHFPGHGATVEDSHLGVPLVDADLDLLERRELVPFRAAIKADVRAVMTGHLNVPAITGGEPATLSQAAITGLLRNRLGFDGAIVTDALDMDGASGAIGIPEAAVRALGAGADLLCLGPREHEDSVRATVAAVLAAVADGRLTAERLEDAAERGRALRAWLAGAVTATADRTAAVEAARRALTFSGELPLLDAPLVVELEAPGNIAVGPTPWGLGPWASDLVRVNGADAQAGPLLDRARGRGLVIVLRDAHRHPAQRALAEALLAVRPDAVVVEMGLPVWRPRSGAHLATYGATRANAQAAAELLGLTAGGKAPAPSEA</sequence>
<dbReference type="RefSeq" id="WP_116024578.1">
    <property type="nucleotide sequence ID" value="NZ_QTTT01000001.1"/>
</dbReference>
<dbReference type="InterPro" id="IPR050226">
    <property type="entry name" value="NagZ_Beta-hexosaminidase"/>
</dbReference>
<comment type="similarity">
    <text evidence="1">Belongs to the glycosyl hydrolase 3 family.</text>
</comment>
<dbReference type="PANTHER" id="PTHR30480">
    <property type="entry name" value="BETA-HEXOSAMINIDASE-RELATED"/>
    <property type="match status" value="1"/>
</dbReference>
<evidence type="ECO:0000256" key="1">
    <source>
        <dbReference type="ARBA" id="ARBA00005336"/>
    </source>
</evidence>
<gene>
    <name evidence="5" type="ORF">DFJ69_4750</name>
</gene>
<keyword evidence="6" id="KW-1185">Reference proteome</keyword>
<feature type="domain" description="Glycoside hydrolase family 3 N-terminal" evidence="4">
    <location>
        <begin position="33"/>
        <end position="324"/>
    </location>
</feature>